<dbReference type="RefSeq" id="WP_151680254.1">
    <property type="nucleotide sequence ID" value="NZ_BKZQ01000010.1"/>
</dbReference>
<evidence type="ECO:0000313" key="2">
    <source>
        <dbReference type="EMBL" id="GER69771.1"/>
    </source>
</evidence>
<keyword evidence="1" id="KW-0812">Transmembrane</keyword>
<evidence type="ECO:0000313" key="3">
    <source>
        <dbReference type="Proteomes" id="UP000391919"/>
    </source>
</evidence>
<keyword evidence="1" id="KW-1133">Transmembrane helix</keyword>
<feature type="transmembrane region" description="Helical" evidence="1">
    <location>
        <begin position="199"/>
        <end position="221"/>
    </location>
</feature>
<reference evidence="2 3" key="1">
    <citation type="submission" date="2019-09" db="EMBL/GenBank/DDBJ databases">
        <title>Draft genome sequence of Bacillus sp. JC-7.</title>
        <authorList>
            <person name="Tanaka N."/>
            <person name="Shiwa Y."/>
            <person name="Fujita N."/>
            <person name="Tanasupawat S."/>
        </authorList>
    </citation>
    <scope>NUCLEOTIDE SEQUENCE [LARGE SCALE GENOMIC DNA]</scope>
    <source>
        <strain evidence="2 3">JC-7</strain>
    </source>
</reference>
<evidence type="ECO:0000256" key="1">
    <source>
        <dbReference type="SAM" id="Phobius"/>
    </source>
</evidence>
<sequence length="284" mass="31460">MKAQKILISFLALLLLFLYMGATVHPVLAKEKRIIIHDRQTVVPENEKVENVIVLGDDATVSGYVRTAVIVINGNLDIKKSADIHGSVFVLGGNIRQEPGAKVTEHVISVNMNNKTLDSMIFAGMILLALWFFRLAASLVFIILTVLFGVFTRKKIFSGMDPLYMRPGRLIITGFLMMLALTALSLLLTITVIGIPLVVLILLAIFVSFIAGMAFLSREVGSEFSVLKGRSEWLVLLTGATILIALCSIPLIGEVIFLLLSWYSLGLTVTWLYQKWKNRKNIRA</sequence>
<feature type="transmembrane region" description="Helical" evidence="1">
    <location>
        <begin position="120"/>
        <end position="150"/>
    </location>
</feature>
<dbReference type="AlphaFoldDB" id="A0A5J4JDE0"/>
<feature type="transmembrane region" description="Helical" evidence="1">
    <location>
        <begin position="257"/>
        <end position="273"/>
    </location>
</feature>
<dbReference type="EMBL" id="BKZQ01000010">
    <property type="protein sequence ID" value="GER69771.1"/>
    <property type="molecule type" value="Genomic_DNA"/>
</dbReference>
<keyword evidence="3" id="KW-1185">Reference proteome</keyword>
<feature type="transmembrane region" description="Helical" evidence="1">
    <location>
        <begin position="233"/>
        <end position="251"/>
    </location>
</feature>
<proteinExistence type="predicted"/>
<dbReference type="Proteomes" id="UP000391919">
    <property type="component" value="Unassembled WGS sequence"/>
</dbReference>
<gene>
    <name evidence="2" type="ORF">BpJC7_10740</name>
</gene>
<feature type="transmembrane region" description="Helical" evidence="1">
    <location>
        <begin position="170"/>
        <end position="193"/>
    </location>
</feature>
<protein>
    <submittedName>
        <fullName evidence="2">Uncharacterized protein</fullName>
    </submittedName>
</protein>
<accession>A0A5J4JDE0</accession>
<keyword evidence="1" id="KW-0472">Membrane</keyword>
<name>A0A5J4JDE0_9BACI</name>
<comment type="caution">
    <text evidence="2">The sequence shown here is derived from an EMBL/GenBank/DDBJ whole genome shotgun (WGS) entry which is preliminary data.</text>
</comment>
<organism evidence="2 3">
    <name type="scientific">Weizmannia acidilactici</name>
    <dbReference type="NCBI Taxonomy" id="2607726"/>
    <lineage>
        <taxon>Bacteria</taxon>
        <taxon>Bacillati</taxon>
        <taxon>Bacillota</taxon>
        <taxon>Bacilli</taxon>
        <taxon>Bacillales</taxon>
        <taxon>Bacillaceae</taxon>
        <taxon>Heyndrickxia</taxon>
    </lineage>
</organism>